<dbReference type="Pfam" id="PF00271">
    <property type="entry name" value="Helicase_C"/>
    <property type="match status" value="1"/>
</dbReference>
<dbReference type="PROSITE" id="PS00518">
    <property type="entry name" value="ZF_RING_1"/>
    <property type="match status" value="1"/>
</dbReference>
<sequence>MNPPLRLARTQLGLPQKSLVIVPTEYLNELKEHLAIYPRDTKFTIAPQPRRGFGNLTCLEQGCDDEEMELTRNRSLSDGGKKIGIGSLSAYRAHIALHPTHARNRDARVQAESGGAESSSSSSLKKEPSVVDMTTTRDADSDLPSSPVVQRTLTSRLSQRGRDIKTEPGIIEISDSPTSSPLNQGSSSFRRKRTPSFDSEAIEISDSSPSAPKKVKTTSSPVRSRPSFKRFGASSSMLKTPTRVKAELTPKGPLTVSTNTVAPPSSTTVAPDAPPVDVTDVRGQIDNVQKDISRKQNLLDGLLRKKRPSNSDLTRIQHYKDDLATLRFLKNELNASLPAMSPVKRTSSMVKIEPDNHQAVAGPSRLPWYASAGTSNVKPEPVEPDFASNVVTKSEPVPTSLTIQAAVKPEPVPAQLPVASVVKPELIAGKLPAPPAVAGPSKHENLTGLGHILHNPFLNEEDDDLDPDGDVRMGYETAGANAIAQQFAGAEIPYLAPILQGEDERDDQGNFFGRAGTASKDLLRRLMSTIEKFLIEAGNAETFDHNATVDEALKKLGLPSLYTPLPGMEVALMAHQAIGVAWMVEKEKGSHKGGCLADDMGLGKNKSEDKKCKTTLILAPTALLDQWKMEVELKTNDSLKCLIYHGSSKPKRASELMKYDIVLTTFQTMSLEWPDHEAEEKKQKKKAKAKKADGFITSDSDEDLKPSKKKKTSGLLFQVEFYRIVLDEAQMIRNKKTRMSRAVTALAATHRWCLDGHMGKLEKKNRKFFTTYFSQLAITRLQAVLNTFTLRRKKDTKLDGKVLIELPPKDVVLEHLEFSEEELEIYSAVEKKMQTQFNRFLKAGTVLKNYSTVLVLLLRLRQCCSHPALIQEDGVAFVAADELDDAGRVLKRARDLVSPEFVINLKAKYKRIALERMEAEKESQEAAIEEGDLECPICFDNFQHTVVTRCGHTFCKECIHDVLDTPFVVPADAPAAYQPNERPCPVCRTPISKELLFEESAFLPTDAELQEDGTSGQADSDIEMHDDTAATSKGKGKGKAKAKKTKKKAKRVILSDSEDVIDVDEIQSEDDDDNDSMDDFIVEDDEDEEEKDARRALKKRLGKRKATVILDSDEEESEDEEFMMQSIRQLFEEKPNEKASIQVLVISQWTSCLTLVSQYLEENGILHVKYQGDMTRPRRDAAVRTFMSKDKARVMLMSLKCGGVGLNLTRANNVISLDLGWSPAIEAQAFDRVHRLGQSLPVKVNRLVISNTVEDRILNMQDRKQTLADGSLGERSAKKIAKMNVKQLAELFGLDGRGRLLQTKDKPKPDDAAAE</sequence>
<feature type="compositionally biased region" description="Basic and acidic residues" evidence="11">
    <location>
        <begin position="124"/>
        <end position="140"/>
    </location>
</feature>
<dbReference type="InterPro" id="IPR001650">
    <property type="entry name" value="Helicase_C-like"/>
</dbReference>
<dbReference type="GO" id="GO:0008094">
    <property type="term" value="F:ATP-dependent activity, acting on DNA"/>
    <property type="evidence" value="ECO:0007669"/>
    <property type="project" value="TreeGrafter"/>
</dbReference>
<evidence type="ECO:0000313" key="14">
    <source>
        <dbReference type="EMBL" id="KAE9398036.1"/>
    </source>
</evidence>
<dbReference type="PANTHER" id="PTHR45626">
    <property type="entry name" value="TRANSCRIPTION TERMINATION FACTOR 2-RELATED"/>
    <property type="match status" value="1"/>
</dbReference>
<dbReference type="SUPFAM" id="SSF57850">
    <property type="entry name" value="RING/U-box"/>
    <property type="match status" value="1"/>
</dbReference>
<dbReference type="Gene3D" id="3.40.50.300">
    <property type="entry name" value="P-loop containing nucleotide triphosphate hydrolases"/>
    <property type="match status" value="1"/>
</dbReference>
<dbReference type="GO" id="GO:0005737">
    <property type="term" value="C:cytoplasm"/>
    <property type="evidence" value="ECO:0007669"/>
    <property type="project" value="TreeGrafter"/>
</dbReference>
<evidence type="ECO:0000256" key="8">
    <source>
        <dbReference type="ARBA" id="ARBA00022840"/>
    </source>
</evidence>
<protein>
    <recommendedName>
        <fullName evidence="16">P-loop containing nucleoside triphosphate hydrolase protein</fullName>
    </recommendedName>
</protein>
<keyword evidence="4 9" id="KW-0863">Zinc-finger</keyword>
<evidence type="ECO:0000256" key="7">
    <source>
        <dbReference type="ARBA" id="ARBA00022833"/>
    </source>
</evidence>
<reference evidence="14" key="1">
    <citation type="journal article" date="2019" name="Environ. Microbiol.">
        <title>Fungal ecological strategies reflected in gene transcription - a case study of two litter decomposers.</title>
        <authorList>
            <person name="Barbi F."/>
            <person name="Kohler A."/>
            <person name="Barry K."/>
            <person name="Baskaran P."/>
            <person name="Daum C."/>
            <person name="Fauchery L."/>
            <person name="Ihrmark K."/>
            <person name="Kuo A."/>
            <person name="LaButti K."/>
            <person name="Lipzen A."/>
            <person name="Morin E."/>
            <person name="Grigoriev I.V."/>
            <person name="Henrissat B."/>
            <person name="Lindahl B."/>
            <person name="Martin F."/>
        </authorList>
    </citation>
    <scope>NUCLEOTIDE SEQUENCE</scope>
    <source>
        <strain evidence="14">JB14</strain>
    </source>
</reference>
<accession>A0A6A4HIW8</accession>
<dbReference type="PROSITE" id="PS51194">
    <property type="entry name" value="HELICASE_CTER"/>
    <property type="match status" value="1"/>
</dbReference>
<dbReference type="Proteomes" id="UP000799118">
    <property type="component" value="Unassembled WGS sequence"/>
</dbReference>
<dbReference type="GO" id="GO:0004386">
    <property type="term" value="F:helicase activity"/>
    <property type="evidence" value="ECO:0007669"/>
    <property type="project" value="UniProtKB-KW"/>
</dbReference>
<dbReference type="GO" id="GO:0008270">
    <property type="term" value="F:zinc ion binding"/>
    <property type="evidence" value="ECO:0007669"/>
    <property type="project" value="UniProtKB-KW"/>
</dbReference>
<dbReference type="GO" id="GO:0005524">
    <property type="term" value="F:ATP binding"/>
    <property type="evidence" value="ECO:0007669"/>
    <property type="project" value="UniProtKB-KW"/>
</dbReference>
<keyword evidence="10" id="KW-0175">Coiled coil</keyword>
<evidence type="ECO:0000259" key="12">
    <source>
        <dbReference type="PROSITE" id="PS50089"/>
    </source>
</evidence>
<evidence type="ECO:0000256" key="6">
    <source>
        <dbReference type="ARBA" id="ARBA00022806"/>
    </source>
</evidence>
<dbReference type="PANTHER" id="PTHR45626:SF16">
    <property type="entry name" value="ATP-DEPENDENT HELICASE ULS1"/>
    <property type="match status" value="1"/>
</dbReference>
<keyword evidence="2" id="KW-0479">Metal-binding</keyword>
<feature type="coiled-coil region" evidence="10">
    <location>
        <begin position="902"/>
        <end position="934"/>
    </location>
</feature>
<evidence type="ECO:0000256" key="9">
    <source>
        <dbReference type="PROSITE-ProRule" id="PRU00175"/>
    </source>
</evidence>
<feature type="compositionally biased region" description="Polar residues" evidence="11">
    <location>
        <begin position="255"/>
        <end position="269"/>
    </location>
</feature>
<dbReference type="GO" id="GO:0016787">
    <property type="term" value="F:hydrolase activity"/>
    <property type="evidence" value="ECO:0007669"/>
    <property type="project" value="UniProtKB-KW"/>
</dbReference>
<keyword evidence="6" id="KW-0347">Helicase</keyword>
<dbReference type="InterPro" id="IPR027417">
    <property type="entry name" value="P-loop_NTPase"/>
</dbReference>
<dbReference type="GO" id="GO:0000724">
    <property type="term" value="P:double-strand break repair via homologous recombination"/>
    <property type="evidence" value="ECO:0007669"/>
    <property type="project" value="TreeGrafter"/>
</dbReference>
<dbReference type="GO" id="GO:0005634">
    <property type="term" value="C:nucleus"/>
    <property type="evidence" value="ECO:0007669"/>
    <property type="project" value="TreeGrafter"/>
</dbReference>
<dbReference type="PROSITE" id="PS50089">
    <property type="entry name" value="ZF_RING_2"/>
    <property type="match status" value="1"/>
</dbReference>
<evidence type="ECO:0000313" key="15">
    <source>
        <dbReference type="Proteomes" id="UP000799118"/>
    </source>
</evidence>
<dbReference type="InterPro" id="IPR049730">
    <property type="entry name" value="SNF2/RAD54-like_C"/>
</dbReference>
<feature type="domain" description="Helicase C-terminal" evidence="13">
    <location>
        <begin position="1126"/>
        <end position="1284"/>
    </location>
</feature>
<keyword evidence="5" id="KW-0378">Hydrolase</keyword>
<evidence type="ECO:0000256" key="4">
    <source>
        <dbReference type="ARBA" id="ARBA00022771"/>
    </source>
</evidence>
<keyword evidence="8" id="KW-0067">ATP-binding</keyword>
<evidence type="ECO:0000256" key="5">
    <source>
        <dbReference type="ARBA" id="ARBA00022801"/>
    </source>
</evidence>
<feature type="compositionally biased region" description="Polar residues" evidence="11">
    <location>
        <begin position="143"/>
        <end position="158"/>
    </location>
</feature>
<dbReference type="InterPro" id="IPR001841">
    <property type="entry name" value="Znf_RING"/>
</dbReference>
<keyword evidence="7" id="KW-0862">Zinc</keyword>
<organism evidence="14 15">
    <name type="scientific">Gymnopus androsaceus JB14</name>
    <dbReference type="NCBI Taxonomy" id="1447944"/>
    <lineage>
        <taxon>Eukaryota</taxon>
        <taxon>Fungi</taxon>
        <taxon>Dikarya</taxon>
        <taxon>Basidiomycota</taxon>
        <taxon>Agaricomycotina</taxon>
        <taxon>Agaricomycetes</taxon>
        <taxon>Agaricomycetidae</taxon>
        <taxon>Agaricales</taxon>
        <taxon>Marasmiineae</taxon>
        <taxon>Omphalotaceae</taxon>
        <taxon>Gymnopus</taxon>
    </lineage>
</organism>
<dbReference type="Pfam" id="PF13445">
    <property type="entry name" value="zf-RING_UBOX"/>
    <property type="match status" value="1"/>
</dbReference>
<evidence type="ECO:0000259" key="13">
    <source>
        <dbReference type="PROSITE" id="PS51194"/>
    </source>
</evidence>
<dbReference type="Gene3D" id="3.30.40.10">
    <property type="entry name" value="Zinc/RING finger domain, C3HC4 (zinc finger)"/>
    <property type="match status" value="1"/>
</dbReference>
<feature type="compositionally biased region" description="Acidic residues" evidence="11">
    <location>
        <begin position="1060"/>
        <end position="1090"/>
    </location>
</feature>
<dbReference type="OrthoDB" id="423559at2759"/>
<keyword evidence="3" id="KW-0547">Nucleotide-binding</keyword>
<gene>
    <name evidence="14" type="ORF">BT96DRAFT_940448</name>
</gene>
<dbReference type="InterPro" id="IPR050628">
    <property type="entry name" value="SNF2_RAD54_helicase_TF"/>
</dbReference>
<evidence type="ECO:0000256" key="3">
    <source>
        <dbReference type="ARBA" id="ARBA00022741"/>
    </source>
</evidence>
<dbReference type="EMBL" id="ML769488">
    <property type="protein sequence ID" value="KAE9398036.1"/>
    <property type="molecule type" value="Genomic_DNA"/>
</dbReference>
<comment type="similarity">
    <text evidence="1">Belongs to the SNF2/RAD54 helicase family.</text>
</comment>
<feature type="compositionally biased region" description="Polar residues" evidence="11">
    <location>
        <begin position="175"/>
        <end position="188"/>
    </location>
</feature>
<feature type="region of interest" description="Disordered" evidence="11">
    <location>
        <begin position="1060"/>
        <end position="1091"/>
    </location>
</feature>
<dbReference type="SUPFAM" id="SSF52540">
    <property type="entry name" value="P-loop containing nucleoside triphosphate hydrolases"/>
    <property type="match status" value="2"/>
</dbReference>
<evidence type="ECO:0000256" key="10">
    <source>
        <dbReference type="SAM" id="Coils"/>
    </source>
</evidence>
<evidence type="ECO:0000256" key="11">
    <source>
        <dbReference type="SAM" id="MobiDB-lite"/>
    </source>
</evidence>
<dbReference type="CDD" id="cd16449">
    <property type="entry name" value="RING-HC"/>
    <property type="match status" value="1"/>
</dbReference>
<dbReference type="SMART" id="SM00184">
    <property type="entry name" value="RING"/>
    <property type="match status" value="1"/>
</dbReference>
<keyword evidence="15" id="KW-1185">Reference proteome</keyword>
<feature type="compositionally biased region" description="Low complexity" evidence="11">
    <location>
        <begin position="111"/>
        <end position="123"/>
    </location>
</feature>
<dbReference type="Pfam" id="PF00176">
    <property type="entry name" value="SNF2-rel_dom"/>
    <property type="match status" value="2"/>
</dbReference>
<name>A0A6A4HIW8_9AGAR</name>
<dbReference type="InterPro" id="IPR038718">
    <property type="entry name" value="SNF2-like_sf"/>
</dbReference>
<dbReference type="Gene3D" id="3.40.50.10810">
    <property type="entry name" value="Tandem AAA-ATPase domain"/>
    <property type="match status" value="1"/>
</dbReference>
<proteinExistence type="inferred from homology"/>
<dbReference type="SMART" id="SM00490">
    <property type="entry name" value="HELICc"/>
    <property type="match status" value="1"/>
</dbReference>
<feature type="compositionally biased region" description="Basic residues" evidence="11">
    <location>
        <begin position="1034"/>
        <end position="1043"/>
    </location>
</feature>
<evidence type="ECO:0008006" key="16">
    <source>
        <dbReference type="Google" id="ProtNLM"/>
    </source>
</evidence>
<feature type="region of interest" description="Disordered" evidence="11">
    <location>
        <begin position="99"/>
        <end position="232"/>
    </location>
</feature>
<dbReference type="InterPro" id="IPR014001">
    <property type="entry name" value="Helicase_ATP-bd"/>
</dbReference>
<evidence type="ECO:0000256" key="1">
    <source>
        <dbReference type="ARBA" id="ARBA00007025"/>
    </source>
</evidence>
<feature type="domain" description="RING-type" evidence="12">
    <location>
        <begin position="935"/>
        <end position="988"/>
    </location>
</feature>
<dbReference type="InterPro" id="IPR000330">
    <property type="entry name" value="SNF2_N"/>
</dbReference>
<evidence type="ECO:0000256" key="2">
    <source>
        <dbReference type="ARBA" id="ARBA00022723"/>
    </source>
</evidence>
<feature type="region of interest" description="Disordered" evidence="11">
    <location>
        <begin position="1006"/>
        <end position="1043"/>
    </location>
</feature>
<feature type="region of interest" description="Disordered" evidence="11">
    <location>
        <begin position="252"/>
        <end position="278"/>
    </location>
</feature>
<dbReference type="InterPro" id="IPR017907">
    <property type="entry name" value="Znf_RING_CS"/>
</dbReference>
<dbReference type="SMART" id="SM00487">
    <property type="entry name" value="DEXDc"/>
    <property type="match status" value="1"/>
</dbReference>
<dbReference type="InterPro" id="IPR013083">
    <property type="entry name" value="Znf_RING/FYVE/PHD"/>
</dbReference>
<dbReference type="CDD" id="cd18008">
    <property type="entry name" value="DEXDc_SHPRH-like"/>
    <property type="match status" value="1"/>
</dbReference>
<dbReference type="CDD" id="cd18793">
    <property type="entry name" value="SF2_C_SNF"/>
    <property type="match status" value="1"/>
</dbReference>
<dbReference type="InterPro" id="IPR027370">
    <property type="entry name" value="Znf-RING_euk"/>
</dbReference>